<sequence>MLAKWKLREVVLLSVLAVIFGVVYLAFLQVGNVLFGMFGLIGYDFIFGIWFIVSIIAAYIIRKPGAAFISETVAATIEVLLGNAVGPMLIVSGMIQGLGAEAVFAATRWRNYSTLVLVLAGMGSSVSSFLWGFYVSGFAALSPGYVTAMFFVRLASGAILAGLLGKYISEGLARTGALSSFPIGKEMKAARKNHERTA</sequence>
<feature type="transmembrane region" description="Helical" evidence="1">
    <location>
        <begin position="145"/>
        <end position="164"/>
    </location>
</feature>
<proteinExistence type="predicted"/>
<dbReference type="RefSeq" id="WP_113928756.1">
    <property type="nucleotide sequence ID" value="NZ_VTEG01000029.1"/>
</dbReference>
<keyword evidence="1" id="KW-0472">Membrane</keyword>
<organism evidence="2 3">
    <name type="scientific">Rossellomorea vietnamensis</name>
    <dbReference type="NCBI Taxonomy" id="218284"/>
    <lineage>
        <taxon>Bacteria</taxon>
        <taxon>Bacillati</taxon>
        <taxon>Bacillota</taxon>
        <taxon>Bacilli</taxon>
        <taxon>Bacillales</taxon>
        <taxon>Bacillaceae</taxon>
        <taxon>Rossellomorea</taxon>
    </lineage>
</organism>
<dbReference type="InterPro" id="IPR017195">
    <property type="entry name" value="ABC_thiamin-permease_prd"/>
</dbReference>
<dbReference type="PIRSF" id="PIRSF037394">
    <property type="entry name" value="ABC_thiamine-permease_YkoE_prd"/>
    <property type="match status" value="1"/>
</dbReference>
<reference evidence="2 3" key="1">
    <citation type="submission" date="2019-08" db="EMBL/GenBank/DDBJ databases">
        <title>Bacillus genomes from the desert of Cuatro Cienegas, Coahuila.</title>
        <authorList>
            <person name="Olmedo-Alvarez G."/>
        </authorList>
    </citation>
    <scope>NUCLEOTIDE SEQUENCE [LARGE SCALE GENOMIC DNA]</scope>
    <source>
        <strain evidence="2 3">CH128b_4D</strain>
    </source>
</reference>
<keyword evidence="1" id="KW-0812">Transmembrane</keyword>
<dbReference type="EMBL" id="VTEG01000029">
    <property type="protein sequence ID" value="TYR95533.1"/>
    <property type="molecule type" value="Genomic_DNA"/>
</dbReference>
<keyword evidence="1" id="KW-1133">Transmembrane helix</keyword>
<evidence type="ECO:0000256" key="1">
    <source>
        <dbReference type="SAM" id="Phobius"/>
    </source>
</evidence>
<dbReference type="Proteomes" id="UP000325182">
    <property type="component" value="Unassembled WGS sequence"/>
</dbReference>
<feature type="transmembrane region" description="Helical" evidence="1">
    <location>
        <begin position="33"/>
        <end position="61"/>
    </location>
</feature>
<evidence type="ECO:0000313" key="3">
    <source>
        <dbReference type="Proteomes" id="UP000325182"/>
    </source>
</evidence>
<evidence type="ECO:0000313" key="2">
    <source>
        <dbReference type="EMBL" id="TYR95533.1"/>
    </source>
</evidence>
<dbReference type="Pfam" id="PF09819">
    <property type="entry name" value="ABC_cobalt"/>
    <property type="match status" value="1"/>
</dbReference>
<accession>A0A5D4M2H6</accession>
<gene>
    <name evidence="2" type="ORF">FZC84_21490</name>
</gene>
<name>A0A5D4M2H6_9BACI</name>
<protein>
    <submittedName>
        <fullName evidence="2">Thiamine permease</fullName>
    </submittedName>
</protein>
<comment type="caution">
    <text evidence="2">The sequence shown here is derived from an EMBL/GenBank/DDBJ whole genome shotgun (WGS) entry which is preliminary data.</text>
</comment>
<feature type="transmembrane region" description="Helical" evidence="1">
    <location>
        <begin position="114"/>
        <end position="133"/>
    </location>
</feature>
<dbReference type="AlphaFoldDB" id="A0A5D4M2H6"/>
<feature type="transmembrane region" description="Helical" evidence="1">
    <location>
        <begin position="7"/>
        <end position="27"/>
    </location>
</feature>